<reference evidence="1 2" key="1">
    <citation type="submission" date="2021-03" db="EMBL/GenBank/DDBJ databases">
        <title>Actinomadura violae sp. nov., isolated from lichen in Thailand.</title>
        <authorList>
            <person name="Kanchanasin P."/>
            <person name="Saeng-In P."/>
            <person name="Phongsopitanun W."/>
            <person name="Yuki M."/>
            <person name="Kudo T."/>
            <person name="Ohkuma M."/>
            <person name="Tanasupawat S."/>
        </authorList>
    </citation>
    <scope>NUCLEOTIDE SEQUENCE [LARGE SCALE GENOMIC DNA]</scope>
    <source>
        <strain evidence="1 2">LCR2-06</strain>
    </source>
</reference>
<comment type="caution">
    <text evidence="1">The sequence shown here is derived from an EMBL/GenBank/DDBJ whole genome shotgun (WGS) entry which is preliminary data.</text>
</comment>
<gene>
    <name evidence="1" type="ORF">J4709_49330</name>
</gene>
<dbReference type="RefSeq" id="WP_208252437.1">
    <property type="nucleotide sequence ID" value="NZ_JAGEPF010000048.1"/>
</dbReference>
<dbReference type="Gene3D" id="3.30.70.360">
    <property type="match status" value="1"/>
</dbReference>
<dbReference type="Gene3D" id="3.40.630.10">
    <property type="entry name" value="Zn peptidases"/>
    <property type="match status" value="1"/>
</dbReference>
<organism evidence="1 2">
    <name type="scientific">Actinomadura violacea</name>
    <dbReference type="NCBI Taxonomy" id="2819934"/>
    <lineage>
        <taxon>Bacteria</taxon>
        <taxon>Bacillati</taxon>
        <taxon>Actinomycetota</taxon>
        <taxon>Actinomycetes</taxon>
        <taxon>Streptosporangiales</taxon>
        <taxon>Thermomonosporaceae</taxon>
        <taxon>Actinomadura</taxon>
    </lineage>
</organism>
<dbReference type="PANTHER" id="PTHR43808">
    <property type="entry name" value="ACETYLORNITHINE DEACETYLASE"/>
    <property type="match status" value="1"/>
</dbReference>
<dbReference type="EMBL" id="JAGEPF010000048">
    <property type="protein sequence ID" value="MBO2465590.1"/>
    <property type="molecule type" value="Genomic_DNA"/>
</dbReference>
<accession>A0ABS3S9A4</accession>
<name>A0ABS3S9A4_9ACTN</name>
<evidence type="ECO:0000313" key="2">
    <source>
        <dbReference type="Proteomes" id="UP000680206"/>
    </source>
</evidence>
<protein>
    <submittedName>
        <fullName evidence="1">M20/M25/M40 family metallo-hydrolase</fullName>
    </submittedName>
</protein>
<keyword evidence="2" id="KW-1185">Reference proteome</keyword>
<evidence type="ECO:0000313" key="1">
    <source>
        <dbReference type="EMBL" id="MBO2465590.1"/>
    </source>
</evidence>
<dbReference type="InterPro" id="IPR050072">
    <property type="entry name" value="Peptidase_M20A"/>
</dbReference>
<sequence>MTAAGLPAPFGPDDRDLLLRLLRLPTAGPLEPGSPPPRLAEAQAVYRRHAAEIGLRTVRHAPAEPADLDGGPVPAAVRAAASRPGFLAGQPSLVLRLGPDDLPAARTVMFNVHLDTVAGRQPVSFDGERFHGRGAIDAKGPAVALLAGIRAARAARPALGRDVGVLVQAVAGEEGGAMGVFGTRPLVRRGYTGRLNVFCEPTGGRFMARSTAAMTARIVVDGDDAIDDRPGHGHNASVLLGFLAQHLGRALGTSVPHATVCVAGLHTGTQHNKVYGGGSLLLNLAYASPDAARRLERELRTALDEGLAEFAFAFAGTPLFGRTAADARAVTRLEWLKHGLPVLDDRDAWGHALLRERAGVAPWPSGEPAFTCDAIWMSQVPGACTVVLGPGDLAANNAHADGEFAGAGQLADFAATVSRVLTAFTDDLNGSP</sequence>
<dbReference type="Proteomes" id="UP000680206">
    <property type="component" value="Unassembled WGS sequence"/>
</dbReference>
<dbReference type="SUPFAM" id="SSF53187">
    <property type="entry name" value="Zn-dependent exopeptidases"/>
    <property type="match status" value="1"/>
</dbReference>
<proteinExistence type="predicted"/>
<dbReference type="Pfam" id="PF01546">
    <property type="entry name" value="Peptidase_M20"/>
    <property type="match status" value="1"/>
</dbReference>
<dbReference type="InterPro" id="IPR002933">
    <property type="entry name" value="Peptidase_M20"/>
</dbReference>